<dbReference type="Proteomes" id="UP000244180">
    <property type="component" value="Unassembled WGS sequence"/>
</dbReference>
<evidence type="ECO:0000313" key="1">
    <source>
        <dbReference type="EMBL" id="PTQ51815.1"/>
    </source>
</evidence>
<gene>
    <name evidence="1" type="ORF">HSCHL_1152</name>
</gene>
<comment type="caution">
    <text evidence="1">The sequence shown here is derived from an EMBL/GenBank/DDBJ whole genome shotgun (WGS) entry which is preliminary data.</text>
</comment>
<proteinExistence type="predicted"/>
<organism evidence="1 2">
    <name type="scientific">Hydrogenibacillus schlegelii</name>
    <name type="common">Bacillus schlegelii</name>
    <dbReference type="NCBI Taxonomy" id="1484"/>
    <lineage>
        <taxon>Bacteria</taxon>
        <taxon>Bacillati</taxon>
        <taxon>Bacillota</taxon>
        <taxon>Bacilli</taxon>
        <taxon>Bacillales</taxon>
        <taxon>Bacillales Family X. Incertae Sedis</taxon>
        <taxon>Hydrogenibacillus</taxon>
    </lineage>
</organism>
<sequence length="50" mass="5630">MTNCIALTDASLGVIRKSELEFLFYRQPDLAIAFLQCYPSATDGARRTYV</sequence>
<dbReference type="RefSeq" id="WP_273000593.1">
    <property type="nucleotide sequence ID" value="NZ_PEBV01000038.1"/>
</dbReference>
<reference evidence="1 2" key="1">
    <citation type="submission" date="2017-08" db="EMBL/GenBank/DDBJ databases">
        <title>Burning lignite coal seam in the remote Altai Mountains harbors a hydrogen-driven thermophilic microbial community.</title>
        <authorList>
            <person name="Kadnikov V.V."/>
            <person name="Mardanov A.V."/>
            <person name="Ivasenko D."/>
            <person name="Beletsky A.V."/>
            <person name="Karnachuk O.V."/>
            <person name="Ravin N.V."/>
        </authorList>
    </citation>
    <scope>NUCLEOTIDE SEQUENCE [LARGE SCALE GENOMIC DNA]</scope>
    <source>
        <strain evidence="1">AL33</strain>
    </source>
</reference>
<protein>
    <submittedName>
        <fullName evidence="1">Uncharacterized protein</fullName>
    </submittedName>
</protein>
<dbReference type="AlphaFoldDB" id="A0A2T5G6L0"/>
<dbReference type="EMBL" id="PEBV01000038">
    <property type="protein sequence ID" value="PTQ51815.1"/>
    <property type="molecule type" value="Genomic_DNA"/>
</dbReference>
<accession>A0A2T5G6L0</accession>
<name>A0A2T5G6L0_HYDSH</name>
<evidence type="ECO:0000313" key="2">
    <source>
        <dbReference type="Proteomes" id="UP000244180"/>
    </source>
</evidence>